<dbReference type="SUPFAM" id="SSF51735">
    <property type="entry name" value="NAD(P)-binding Rossmann-fold domains"/>
    <property type="match status" value="1"/>
</dbReference>
<dbReference type="InterPro" id="IPR051593">
    <property type="entry name" value="Ergosterol_Biosynth_ERG27"/>
</dbReference>
<evidence type="ECO:0000313" key="3">
    <source>
        <dbReference type="EMBL" id="CBF89316.1"/>
    </source>
</evidence>
<evidence type="ECO:0000256" key="1">
    <source>
        <dbReference type="ARBA" id="ARBA00023589"/>
    </source>
</evidence>
<dbReference type="eggNOG" id="KOG1208">
    <property type="taxonomic scope" value="Eukaryota"/>
</dbReference>
<dbReference type="EMBL" id="BN001308">
    <property type="protein sequence ID" value="CBF89316.1"/>
    <property type="molecule type" value="Genomic_DNA"/>
</dbReference>
<dbReference type="Proteomes" id="UP000000560">
    <property type="component" value="Chromosome VIII"/>
</dbReference>
<organism evidence="3 4">
    <name type="scientific">Emericella nidulans (strain FGSC A4 / ATCC 38163 / CBS 112.46 / NRRL 194 / M139)</name>
    <name type="common">Aspergillus nidulans</name>
    <dbReference type="NCBI Taxonomy" id="227321"/>
    <lineage>
        <taxon>Eukaryota</taxon>
        <taxon>Fungi</taxon>
        <taxon>Dikarya</taxon>
        <taxon>Ascomycota</taxon>
        <taxon>Pezizomycotina</taxon>
        <taxon>Eurotiomycetes</taxon>
        <taxon>Eurotiomycetidae</taxon>
        <taxon>Eurotiales</taxon>
        <taxon>Aspergillaceae</taxon>
        <taxon>Aspergillus</taxon>
        <taxon>Aspergillus subgen. Nidulantes</taxon>
    </lineage>
</organism>
<dbReference type="Gene3D" id="3.40.50.720">
    <property type="entry name" value="NAD(P)-binding Rossmann-like Domain"/>
    <property type="match status" value="1"/>
</dbReference>
<dbReference type="InterPro" id="IPR002347">
    <property type="entry name" value="SDR_fam"/>
</dbReference>
<gene>
    <name evidence="3" type="ORF">ANIA_00521</name>
</gene>
<dbReference type="GO" id="GO:0000253">
    <property type="term" value="F:3-beta-hydroxysteroid 3-dehydrogenase (NADP+) activity"/>
    <property type="evidence" value="ECO:0000318"/>
    <property type="project" value="GO_Central"/>
</dbReference>
<name>Q5BG09_EMENI</name>
<dbReference type="GO" id="GO:0005811">
    <property type="term" value="C:lipid droplet"/>
    <property type="evidence" value="ECO:0000318"/>
    <property type="project" value="GO_Central"/>
</dbReference>
<evidence type="ECO:0000256" key="2">
    <source>
        <dbReference type="ARBA" id="ARBA00023621"/>
    </source>
</evidence>
<dbReference type="EC" id="1.1.1.270" evidence="2"/>
<accession>C8VSV3</accession>
<dbReference type="Pfam" id="PF00106">
    <property type="entry name" value="adh_short"/>
    <property type="match status" value="1"/>
</dbReference>
<dbReference type="GO" id="GO:0005789">
    <property type="term" value="C:endoplasmic reticulum membrane"/>
    <property type="evidence" value="ECO:0000318"/>
    <property type="project" value="GO_Central"/>
</dbReference>
<dbReference type="HOGENOM" id="CLU_1189908_0_0_1"/>
<dbReference type="OMA" id="ICNAYHW"/>
<comment type="pathway">
    <text evidence="1">Steroid biosynthesis; zymosterol biosynthesis; zymosterol from lanosterol: step 5/6.</text>
</comment>
<reference evidence="4" key="2">
    <citation type="journal article" date="2009" name="Fungal Genet. Biol.">
        <title>The 2008 update of the Aspergillus nidulans genome annotation: a community effort.</title>
        <authorList>
            <person name="Wortman J.R."/>
            <person name="Gilsenan J.M."/>
            <person name="Joardar V."/>
            <person name="Deegan J."/>
            <person name="Clutterbuck J."/>
            <person name="Andersen M.R."/>
            <person name="Archer D."/>
            <person name="Bencina M."/>
            <person name="Braus G."/>
            <person name="Coutinho P."/>
            <person name="von Dohren H."/>
            <person name="Doonan J."/>
            <person name="Driessen A.J."/>
            <person name="Durek P."/>
            <person name="Espeso E."/>
            <person name="Fekete E."/>
            <person name="Flipphi M."/>
            <person name="Estrada C.G."/>
            <person name="Geysens S."/>
            <person name="Goldman G."/>
            <person name="de Groot P.W."/>
            <person name="Hansen K."/>
            <person name="Harris S.D."/>
            <person name="Heinekamp T."/>
            <person name="Helmstaedt K."/>
            <person name="Henrissat B."/>
            <person name="Hofmann G."/>
            <person name="Homan T."/>
            <person name="Horio T."/>
            <person name="Horiuchi H."/>
            <person name="James S."/>
            <person name="Jones M."/>
            <person name="Karaffa L."/>
            <person name="Karanyi Z."/>
            <person name="Kato M."/>
            <person name="Keller N."/>
            <person name="Kelly D.E."/>
            <person name="Kiel J.A."/>
            <person name="Kim J.M."/>
            <person name="van der Klei I.J."/>
            <person name="Klis F.M."/>
            <person name="Kovalchuk A."/>
            <person name="Krasevec N."/>
            <person name="Kubicek C.P."/>
            <person name="Liu B."/>
            <person name="Maccabe A."/>
            <person name="Meyer V."/>
            <person name="Mirabito P."/>
            <person name="Miskei M."/>
            <person name="Mos M."/>
            <person name="Mullins J."/>
            <person name="Nelson D.R."/>
            <person name="Nielsen J."/>
            <person name="Oakley B.R."/>
            <person name="Osmani S.A."/>
            <person name="Pakula T."/>
            <person name="Paszewski A."/>
            <person name="Paulsen I."/>
            <person name="Pilsyk S."/>
            <person name="Pocsi I."/>
            <person name="Punt P.J."/>
            <person name="Ram A.F."/>
            <person name="Ren Q."/>
            <person name="Robellet X."/>
            <person name="Robson G."/>
            <person name="Seiboth B."/>
            <person name="van Solingen P."/>
            <person name="Specht T."/>
            <person name="Sun J."/>
            <person name="Taheri-Talesh N."/>
            <person name="Takeshita N."/>
            <person name="Ussery D."/>
            <person name="vanKuyk P.A."/>
            <person name="Visser H."/>
            <person name="van de Vondervoort P.J."/>
            <person name="de Vries R.P."/>
            <person name="Walton J."/>
            <person name="Xiang X."/>
            <person name="Xiong Y."/>
            <person name="Zeng A.P."/>
            <person name="Brandt B.W."/>
            <person name="Cornell M.J."/>
            <person name="van den Hondel C.A."/>
            <person name="Visser J."/>
            <person name="Oliver S.G."/>
            <person name="Turner G."/>
        </authorList>
    </citation>
    <scope>GENOME REANNOTATION</scope>
    <source>
        <strain evidence="4">FGSC A4 / ATCC 38163 / CBS 112.46 / NRRL 194 / M139</strain>
    </source>
</reference>
<keyword evidence="4" id="KW-1185">Reference proteome</keyword>
<reference evidence="4" key="1">
    <citation type="journal article" date="2005" name="Nature">
        <title>Sequencing of Aspergillus nidulans and comparative analysis with A. fumigatus and A. oryzae.</title>
        <authorList>
            <person name="Galagan J.E."/>
            <person name="Calvo S.E."/>
            <person name="Cuomo C."/>
            <person name="Ma L.J."/>
            <person name="Wortman J.R."/>
            <person name="Batzoglou S."/>
            <person name="Lee S.I."/>
            <person name="Basturkmen M."/>
            <person name="Spevak C.C."/>
            <person name="Clutterbuck J."/>
            <person name="Kapitonov V."/>
            <person name="Jurka J."/>
            <person name="Scazzocchio C."/>
            <person name="Farman M."/>
            <person name="Butler J."/>
            <person name="Purcell S."/>
            <person name="Harris S."/>
            <person name="Braus G.H."/>
            <person name="Draht O."/>
            <person name="Busch S."/>
            <person name="D'Enfert C."/>
            <person name="Bouchier C."/>
            <person name="Goldman G.H."/>
            <person name="Bell-Pedersen D."/>
            <person name="Griffiths-Jones S."/>
            <person name="Doonan J.H."/>
            <person name="Yu J."/>
            <person name="Vienken K."/>
            <person name="Pain A."/>
            <person name="Freitag M."/>
            <person name="Selker E.U."/>
            <person name="Archer D.B."/>
            <person name="Penalva M.A."/>
            <person name="Oakley B.R."/>
            <person name="Momany M."/>
            <person name="Tanaka T."/>
            <person name="Kumagai T."/>
            <person name="Asai K."/>
            <person name="Machida M."/>
            <person name="Nierman W.C."/>
            <person name="Denning D.W."/>
            <person name="Caddick M."/>
            <person name="Hynes M."/>
            <person name="Paoletti M."/>
            <person name="Fischer R."/>
            <person name="Miller B."/>
            <person name="Dyer P."/>
            <person name="Sachs M.S."/>
            <person name="Osmani S.A."/>
            <person name="Birren B.W."/>
        </authorList>
    </citation>
    <scope>NUCLEOTIDE SEQUENCE [LARGE SCALE GENOMIC DNA]</scope>
    <source>
        <strain evidence="4">FGSC A4 / ATCC 38163 / CBS 112.46 / NRRL 194 / M139</strain>
    </source>
</reference>
<dbReference type="PANTHER" id="PTHR43647">
    <property type="entry name" value="DEHYDROGENASE"/>
    <property type="match status" value="1"/>
</dbReference>
<dbReference type="AlphaFoldDB" id="Q5BG09"/>
<dbReference type="OrthoDB" id="191139at2759"/>
<protein>
    <recommendedName>
        <fullName evidence="2">3beta-hydroxysteroid 3-dehydrogenase</fullName>
        <ecNumber evidence="2">1.1.1.270</ecNumber>
    </recommendedName>
</protein>
<dbReference type="GeneID" id="2876298"/>
<dbReference type="InParanoid" id="Q5BG09"/>
<dbReference type="RefSeq" id="XP_658125.1">
    <property type="nucleotide sequence ID" value="XM_653033.1"/>
</dbReference>
<proteinExistence type="predicted"/>
<sequence length="233" mass="25161">MPGTIIITGGNDSLAVPATQLLAKYPEHTIILTQRNPQTINQPTSNSRVYVKKLDLEDFSAVHAFANAVATDVQVGKIPPLTSIICNAYHWNLRTAPELTGDGYEKTFQVNHIAHAALVLRLLGHFDSVSGCCIVLFISDAHWTGKNSLEKYPPVIRKANGLDALVSCQLGLSQSQSTWAAGSSGPFPWQDHCGGSQPGEPGRLARITGERAIPSDRFINACDHSQIEILQGP</sequence>
<dbReference type="KEGG" id="ani:ANIA_00521"/>
<dbReference type="InterPro" id="IPR036291">
    <property type="entry name" value="NAD(P)-bd_dom_sf"/>
</dbReference>
<evidence type="ECO:0000313" key="4">
    <source>
        <dbReference type="Proteomes" id="UP000000560"/>
    </source>
</evidence>
<dbReference type="PANTHER" id="PTHR43647:SF4">
    <property type="entry name" value="KETOREDUCTASE (KR) DOMAIN-CONTAINING PROTEIN"/>
    <property type="match status" value="1"/>
</dbReference>
<accession>Q5BG09</accession>